<dbReference type="GO" id="GO:0016740">
    <property type="term" value="F:transferase activity"/>
    <property type="evidence" value="ECO:0007669"/>
    <property type="project" value="UniProtKB-KW"/>
</dbReference>
<dbReference type="AlphaFoldDB" id="A0A5J4UCG5"/>
<organism evidence="4 5">
    <name type="scientific">Streblomastix strix</name>
    <dbReference type="NCBI Taxonomy" id="222440"/>
    <lineage>
        <taxon>Eukaryota</taxon>
        <taxon>Metamonada</taxon>
        <taxon>Preaxostyla</taxon>
        <taxon>Oxymonadida</taxon>
        <taxon>Streblomastigidae</taxon>
        <taxon>Streblomastix</taxon>
    </lineage>
</organism>
<comment type="caution">
    <text evidence="4">The sequence shown here is derived from an EMBL/GenBank/DDBJ whole genome shotgun (WGS) entry which is preliminary data.</text>
</comment>
<dbReference type="PANTHER" id="PTHR45681:SF6">
    <property type="entry name" value="POLYKETIDE SYNTHASE 37"/>
    <property type="match status" value="1"/>
</dbReference>
<gene>
    <name evidence="4" type="ORF">EZS28_036873</name>
</gene>
<proteinExistence type="predicted"/>
<dbReference type="Proteomes" id="UP000324800">
    <property type="component" value="Unassembled WGS sequence"/>
</dbReference>
<feature type="region of interest" description="Disordered" evidence="2">
    <location>
        <begin position="97"/>
        <end position="122"/>
    </location>
</feature>
<dbReference type="OrthoDB" id="329835at2759"/>
<name>A0A5J4UCG5_9EUKA</name>
<dbReference type="InterPro" id="IPR050444">
    <property type="entry name" value="Polyketide_Synthase"/>
</dbReference>
<evidence type="ECO:0000256" key="1">
    <source>
        <dbReference type="ARBA" id="ARBA00022679"/>
    </source>
</evidence>
<protein>
    <submittedName>
        <fullName evidence="4">Putative beta-ketoacyl synthase</fullName>
    </submittedName>
</protein>
<sequence>MRASNEKRLFQCLDLVGQMLDVLIRNLTENQICMIVFKEKYRLVNVLRFWLCLDYPSSAAFEHITYTLACHRTAHDQARFACVARNKKDAIEHLRQVASSSSTEGVNKSSSDEQSGVSNPDHYIRTTQSERKRVLIVVFSGQGPQWWGMGRSLYKTNYIFSDIINKICELFQQIYPSINIINEMFIDKNISKIGETFALMPIFFAIQVSLFEVLKSAGVIPSQIVGHSLGEIATSYCSGALSLADAVLVCYTRSRMQYSVTGKGFMAAVKMDMIKLQALLKKAQ</sequence>
<evidence type="ECO:0000313" key="5">
    <source>
        <dbReference type="Proteomes" id="UP000324800"/>
    </source>
</evidence>
<feature type="domain" description="Malonyl-CoA:ACP transacylase (MAT)" evidence="3">
    <location>
        <begin position="138"/>
        <end position="284"/>
    </location>
</feature>
<accession>A0A5J4UCG5</accession>
<dbReference type="EMBL" id="SNRW01018159">
    <property type="protein sequence ID" value="KAA6367601.1"/>
    <property type="molecule type" value="Genomic_DNA"/>
</dbReference>
<evidence type="ECO:0000259" key="3">
    <source>
        <dbReference type="SMART" id="SM00827"/>
    </source>
</evidence>
<dbReference type="PANTHER" id="PTHR45681">
    <property type="entry name" value="POLYKETIDE SYNTHASE 44-RELATED"/>
    <property type="match status" value="1"/>
</dbReference>
<dbReference type="SUPFAM" id="SSF52151">
    <property type="entry name" value="FabD/lysophospholipase-like"/>
    <property type="match status" value="1"/>
</dbReference>
<evidence type="ECO:0000256" key="2">
    <source>
        <dbReference type="SAM" id="MobiDB-lite"/>
    </source>
</evidence>
<reference evidence="4 5" key="1">
    <citation type="submission" date="2019-03" db="EMBL/GenBank/DDBJ databases">
        <title>Single cell metagenomics reveals metabolic interactions within the superorganism composed of flagellate Streblomastix strix and complex community of Bacteroidetes bacteria on its surface.</title>
        <authorList>
            <person name="Treitli S.C."/>
            <person name="Kolisko M."/>
            <person name="Husnik F."/>
            <person name="Keeling P."/>
            <person name="Hampl V."/>
        </authorList>
    </citation>
    <scope>NUCLEOTIDE SEQUENCE [LARGE SCALE GENOMIC DNA]</scope>
    <source>
        <strain evidence="4">ST1C</strain>
    </source>
</reference>
<dbReference type="Gene3D" id="3.40.366.10">
    <property type="entry name" value="Malonyl-Coenzyme A Acyl Carrier Protein, domain 2"/>
    <property type="match status" value="1"/>
</dbReference>
<evidence type="ECO:0000313" key="4">
    <source>
        <dbReference type="EMBL" id="KAA6367601.1"/>
    </source>
</evidence>
<dbReference type="InterPro" id="IPR016035">
    <property type="entry name" value="Acyl_Trfase/lysoPLipase"/>
</dbReference>
<feature type="compositionally biased region" description="Polar residues" evidence="2">
    <location>
        <begin position="97"/>
        <end position="118"/>
    </location>
</feature>
<dbReference type="SMART" id="SM00827">
    <property type="entry name" value="PKS_AT"/>
    <property type="match status" value="1"/>
</dbReference>
<dbReference type="InterPro" id="IPR014043">
    <property type="entry name" value="Acyl_transferase_dom"/>
</dbReference>
<keyword evidence="1" id="KW-0808">Transferase</keyword>
<dbReference type="Pfam" id="PF00698">
    <property type="entry name" value="Acyl_transf_1"/>
    <property type="match status" value="1"/>
</dbReference>
<dbReference type="InterPro" id="IPR001227">
    <property type="entry name" value="Ac_transferase_dom_sf"/>
</dbReference>